<evidence type="ECO:0000313" key="2">
    <source>
        <dbReference type="EMBL" id="MBF9140079.1"/>
    </source>
</evidence>
<protein>
    <submittedName>
        <fullName evidence="2">Uncharacterized protein</fullName>
    </submittedName>
</protein>
<gene>
    <name evidence="2" type="ORF">I2I01_00435</name>
</gene>
<dbReference type="Proteomes" id="UP000645610">
    <property type="component" value="Unassembled WGS sequence"/>
</dbReference>
<reference evidence="2 3" key="1">
    <citation type="submission" date="2020-11" db="EMBL/GenBank/DDBJ databases">
        <authorList>
            <person name="Kim M.K."/>
        </authorList>
    </citation>
    <scope>NUCLEOTIDE SEQUENCE [LARGE SCALE GENOMIC DNA]</scope>
    <source>
        <strain evidence="2 3">BT439</strain>
    </source>
</reference>
<dbReference type="EMBL" id="JADQDP010000001">
    <property type="protein sequence ID" value="MBF9140079.1"/>
    <property type="molecule type" value="Genomic_DNA"/>
</dbReference>
<keyword evidence="3" id="KW-1185">Reference proteome</keyword>
<dbReference type="RefSeq" id="WP_196284455.1">
    <property type="nucleotide sequence ID" value="NZ_JADQDP010000001.1"/>
</dbReference>
<dbReference type="AlphaFoldDB" id="A0A931BAB1"/>
<proteinExistence type="predicted"/>
<feature type="region of interest" description="Disordered" evidence="1">
    <location>
        <begin position="42"/>
        <end position="68"/>
    </location>
</feature>
<evidence type="ECO:0000313" key="3">
    <source>
        <dbReference type="Proteomes" id="UP000645610"/>
    </source>
</evidence>
<organism evidence="2 3">
    <name type="scientific">Hymenobacter properus</name>
    <dbReference type="NCBI Taxonomy" id="2791026"/>
    <lineage>
        <taxon>Bacteria</taxon>
        <taxon>Pseudomonadati</taxon>
        <taxon>Bacteroidota</taxon>
        <taxon>Cytophagia</taxon>
        <taxon>Cytophagales</taxon>
        <taxon>Hymenobacteraceae</taxon>
        <taxon>Hymenobacter</taxon>
    </lineage>
</organism>
<evidence type="ECO:0000256" key="1">
    <source>
        <dbReference type="SAM" id="MobiDB-lite"/>
    </source>
</evidence>
<accession>A0A931BAB1</accession>
<name>A0A931BAB1_9BACT</name>
<sequence>MNKKFLLLGALLLGVVLPGLGQRRDTVFAVHKLFREKRAAARGLQSAGSRETTDANYLGHSPPTAQEARQDALGNTAFTTVGMMKAAYYSPENEAMVLQRYNEGSGLPPDIRRKLRRKHFHRTAEDVTLGR</sequence>
<comment type="caution">
    <text evidence="2">The sequence shown here is derived from an EMBL/GenBank/DDBJ whole genome shotgun (WGS) entry which is preliminary data.</text>
</comment>